<name>A0ABR7WYA0_9SPHI</name>
<sequence length="198" mass="22519">MKPFFQIIALLCLCLLAACSKYQSLPKSFSDRNNIIKAINPQKNISYWAYCTADVKDTGRVIFSKGVNPEWLHRKNPGNGIFNDCLPGICFTFIVYVENGKARYISGDDEFIHFIGTVDNLEEAVLMAEAQKRLRIDYGSAKGNGYFVDSNGYHLKLMRYYLCPEKKEGFYLRVQKDTGIVEQKSLGIYYDGKGCVMI</sequence>
<keyword evidence="3" id="KW-1185">Reference proteome</keyword>
<keyword evidence="1" id="KW-0732">Signal</keyword>
<comment type="caution">
    <text evidence="2">The sequence shown here is derived from an EMBL/GenBank/DDBJ whole genome shotgun (WGS) entry which is preliminary data.</text>
</comment>
<dbReference type="Proteomes" id="UP000606600">
    <property type="component" value="Unassembled WGS sequence"/>
</dbReference>
<evidence type="ECO:0008006" key="4">
    <source>
        <dbReference type="Google" id="ProtNLM"/>
    </source>
</evidence>
<evidence type="ECO:0000313" key="3">
    <source>
        <dbReference type="Proteomes" id="UP000606600"/>
    </source>
</evidence>
<evidence type="ECO:0000256" key="1">
    <source>
        <dbReference type="SAM" id="SignalP"/>
    </source>
</evidence>
<protein>
    <recommendedName>
        <fullName evidence="4">Lipoprotein</fullName>
    </recommendedName>
</protein>
<dbReference type="PROSITE" id="PS51257">
    <property type="entry name" value="PROKAR_LIPOPROTEIN"/>
    <property type="match status" value="1"/>
</dbReference>
<accession>A0ABR7WYA0</accession>
<organism evidence="2 3">
    <name type="scientific">Mucilaginibacter pankratovii</name>
    <dbReference type="NCBI Taxonomy" id="2772110"/>
    <lineage>
        <taxon>Bacteria</taxon>
        <taxon>Pseudomonadati</taxon>
        <taxon>Bacteroidota</taxon>
        <taxon>Sphingobacteriia</taxon>
        <taxon>Sphingobacteriales</taxon>
        <taxon>Sphingobacteriaceae</taxon>
        <taxon>Mucilaginibacter</taxon>
    </lineage>
</organism>
<dbReference type="EMBL" id="JACWMY010000011">
    <property type="protein sequence ID" value="MBD1366257.1"/>
    <property type="molecule type" value="Genomic_DNA"/>
</dbReference>
<feature type="chain" id="PRO_5046068906" description="Lipoprotein" evidence="1">
    <location>
        <begin position="25"/>
        <end position="198"/>
    </location>
</feature>
<dbReference type="RefSeq" id="WP_191190899.1">
    <property type="nucleotide sequence ID" value="NZ_JACWMY010000011.1"/>
</dbReference>
<proteinExistence type="predicted"/>
<evidence type="ECO:0000313" key="2">
    <source>
        <dbReference type="EMBL" id="MBD1366257.1"/>
    </source>
</evidence>
<gene>
    <name evidence="2" type="ORF">IDJ77_20765</name>
</gene>
<feature type="signal peptide" evidence="1">
    <location>
        <begin position="1"/>
        <end position="24"/>
    </location>
</feature>
<reference evidence="2 3" key="1">
    <citation type="submission" date="2020-09" db="EMBL/GenBank/DDBJ databases">
        <title>Novel species of Mucilaginibacter isolated from a glacier on the Tibetan Plateau.</title>
        <authorList>
            <person name="Liu Q."/>
            <person name="Xin Y.-H."/>
        </authorList>
    </citation>
    <scope>NUCLEOTIDE SEQUENCE [LARGE SCALE GENOMIC DNA]</scope>
    <source>
        <strain evidence="2 3">ZT4R22</strain>
    </source>
</reference>